<proteinExistence type="predicted"/>
<reference evidence="1" key="1">
    <citation type="submission" date="2022-04" db="EMBL/GenBank/DDBJ databases">
        <title>Chromosome-scale genome assembly of Holotrichia oblita Faldermann.</title>
        <authorList>
            <person name="Rongchong L."/>
        </authorList>
    </citation>
    <scope>NUCLEOTIDE SEQUENCE</scope>
    <source>
        <strain evidence="1">81SQS9</strain>
    </source>
</reference>
<organism evidence="1 2">
    <name type="scientific">Holotrichia oblita</name>
    <name type="common">Chafer beetle</name>
    <dbReference type="NCBI Taxonomy" id="644536"/>
    <lineage>
        <taxon>Eukaryota</taxon>
        <taxon>Metazoa</taxon>
        <taxon>Ecdysozoa</taxon>
        <taxon>Arthropoda</taxon>
        <taxon>Hexapoda</taxon>
        <taxon>Insecta</taxon>
        <taxon>Pterygota</taxon>
        <taxon>Neoptera</taxon>
        <taxon>Endopterygota</taxon>
        <taxon>Coleoptera</taxon>
        <taxon>Polyphaga</taxon>
        <taxon>Scarabaeiformia</taxon>
        <taxon>Scarabaeidae</taxon>
        <taxon>Melolonthinae</taxon>
        <taxon>Holotrichia</taxon>
    </lineage>
</organism>
<dbReference type="EMBL" id="CM043022">
    <property type="protein sequence ID" value="KAI4456937.1"/>
    <property type="molecule type" value="Genomic_DNA"/>
</dbReference>
<dbReference type="Proteomes" id="UP001056778">
    <property type="component" value="Chromosome 8"/>
</dbReference>
<protein>
    <submittedName>
        <fullName evidence="1">Fibronectin type</fullName>
    </submittedName>
</protein>
<gene>
    <name evidence="1" type="ORF">MML48_8g00017909</name>
</gene>
<comment type="caution">
    <text evidence="1">The sequence shown here is derived from an EMBL/GenBank/DDBJ whole genome shotgun (WGS) entry which is preliminary data.</text>
</comment>
<sequence length="75" mass="7994">MELVAVDEGVPPACLSLCTGVIVDSLLVTATTCIPYIGNIVLCYEEGTELLPGPVNDLQAEVVDDTSVYLEWEPP</sequence>
<name>A0ACB9SPQ4_HOLOL</name>
<accession>A0ACB9SPQ4</accession>
<evidence type="ECO:0000313" key="1">
    <source>
        <dbReference type="EMBL" id="KAI4456937.1"/>
    </source>
</evidence>
<keyword evidence="2" id="KW-1185">Reference proteome</keyword>
<evidence type="ECO:0000313" key="2">
    <source>
        <dbReference type="Proteomes" id="UP001056778"/>
    </source>
</evidence>